<evidence type="ECO:0000256" key="1">
    <source>
        <dbReference type="ARBA" id="ARBA00009387"/>
    </source>
</evidence>
<dbReference type="InterPro" id="IPR023346">
    <property type="entry name" value="Lysozyme-like_dom_sf"/>
</dbReference>
<gene>
    <name evidence="3" type="ORF">TRM7615_00378</name>
</gene>
<dbReference type="Proteomes" id="UP000244898">
    <property type="component" value="Unassembled WGS sequence"/>
</dbReference>
<dbReference type="AlphaFoldDB" id="A0A2R8C3A6"/>
<dbReference type="RefSeq" id="WP_108785211.1">
    <property type="nucleotide sequence ID" value="NZ_ONZG01000001.1"/>
</dbReference>
<organism evidence="3 4">
    <name type="scientific">Falsiruegeria mediterranea M17</name>
    <dbReference type="NCBI Taxonomy" id="1200281"/>
    <lineage>
        <taxon>Bacteria</taxon>
        <taxon>Pseudomonadati</taxon>
        <taxon>Pseudomonadota</taxon>
        <taxon>Alphaproteobacteria</taxon>
        <taxon>Rhodobacterales</taxon>
        <taxon>Roseobacteraceae</taxon>
        <taxon>Falsiruegeria</taxon>
    </lineage>
</organism>
<dbReference type="OrthoDB" id="5945995at2"/>
<dbReference type="Pfam" id="PF01464">
    <property type="entry name" value="SLT"/>
    <property type="match status" value="1"/>
</dbReference>
<name>A0A2R8C3A6_9RHOB</name>
<dbReference type="InterPro" id="IPR008258">
    <property type="entry name" value="Transglycosylase_SLT_dom_1"/>
</dbReference>
<comment type="similarity">
    <text evidence="1">Belongs to the virb1 family.</text>
</comment>
<feature type="domain" description="Transglycosylase SLT" evidence="2">
    <location>
        <begin position="121"/>
        <end position="178"/>
    </location>
</feature>
<dbReference type="SUPFAM" id="SSF53955">
    <property type="entry name" value="Lysozyme-like"/>
    <property type="match status" value="1"/>
</dbReference>
<proteinExistence type="inferred from homology"/>
<dbReference type="Gene3D" id="1.10.530.10">
    <property type="match status" value="1"/>
</dbReference>
<protein>
    <recommendedName>
        <fullName evidence="2">Transglycosylase SLT domain-containing protein</fullName>
    </recommendedName>
</protein>
<evidence type="ECO:0000313" key="3">
    <source>
        <dbReference type="EMBL" id="SPJ26909.1"/>
    </source>
</evidence>
<sequence length="247" mass="27192">MPRPFQSRPWNWLCSARSNQGRPALLLTLILVSFTPSLTHALTQFRATGNLCDRAALRAARTHGIPEDVMLAITRIETGRTSQGETSPWPWTVNMEGAGHWFSTEDEARSFVFSRFKDGARSFDVGCFQINYKWHSSGFESIDEMFDPDLNAAYAARFLRTLHDEFGEWSKAAGAYHSRTRQYADVYIARFDSTRANLNGAPAPDTGPLPILGHASRQPLIGSGSSGMGSLVPTGANTTSSSLIAFN</sequence>
<evidence type="ECO:0000259" key="2">
    <source>
        <dbReference type="Pfam" id="PF01464"/>
    </source>
</evidence>
<accession>A0A2R8C3A6</accession>
<reference evidence="4" key="1">
    <citation type="submission" date="2018-03" db="EMBL/GenBank/DDBJ databases">
        <authorList>
            <person name="Rodrigo-Torres L."/>
            <person name="Arahal R. D."/>
            <person name="Lucena T."/>
        </authorList>
    </citation>
    <scope>NUCLEOTIDE SEQUENCE [LARGE SCALE GENOMIC DNA]</scope>
    <source>
        <strain evidence="4">CECT 7615</strain>
    </source>
</reference>
<keyword evidence="4" id="KW-1185">Reference proteome</keyword>
<evidence type="ECO:0000313" key="4">
    <source>
        <dbReference type="Proteomes" id="UP000244898"/>
    </source>
</evidence>
<dbReference type="EMBL" id="ONZG01000001">
    <property type="protein sequence ID" value="SPJ26909.1"/>
    <property type="molecule type" value="Genomic_DNA"/>
</dbReference>